<dbReference type="EMBL" id="BSNF01000008">
    <property type="protein sequence ID" value="GLQ07313.1"/>
    <property type="molecule type" value="Genomic_DNA"/>
</dbReference>
<reference evidence="3" key="1">
    <citation type="journal article" date="2014" name="Int. J. Syst. Evol. Microbiol.">
        <title>Complete genome of a new Firmicutes species belonging to the dominant human colonic microbiota ('Ruminococcus bicirculans') reveals two chromosomes and a selective capacity to utilize plant glucans.</title>
        <authorList>
            <consortium name="NISC Comparative Sequencing Program"/>
            <person name="Wegmann U."/>
            <person name="Louis P."/>
            <person name="Goesmann A."/>
            <person name="Henrissat B."/>
            <person name="Duncan S.H."/>
            <person name="Flint H.J."/>
        </authorList>
    </citation>
    <scope>NUCLEOTIDE SEQUENCE</scope>
    <source>
        <strain evidence="3">NBRC 103408</strain>
    </source>
</reference>
<feature type="transmembrane region" description="Helical" evidence="1">
    <location>
        <begin position="93"/>
        <end position="113"/>
    </location>
</feature>
<evidence type="ECO:0000313" key="3">
    <source>
        <dbReference type="EMBL" id="GLQ07313.1"/>
    </source>
</evidence>
<name>A0ABQ5U609_9PROT</name>
<feature type="transmembrane region" description="Helical" evidence="1">
    <location>
        <begin position="227"/>
        <end position="246"/>
    </location>
</feature>
<evidence type="ECO:0000259" key="2">
    <source>
        <dbReference type="Pfam" id="PF07670"/>
    </source>
</evidence>
<dbReference type="Pfam" id="PF07670">
    <property type="entry name" value="Gate"/>
    <property type="match status" value="1"/>
</dbReference>
<feature type="transmembrane region" description="Helical" evidence="1">
    <location>
        <begin position="125"/>
        <end position="147"/>
    </location>
</feature>
<feature type="transmembrane region" description="Helical" evidence="1">
    <location>
        <begin position="20"/>
        <end position="44"/>
    </location>
</feature>
<keyword evidence="1" id="KW-1133">Transmembrane helix</keyword>
<dbReference type="Proteomes" id="UP001161409">
    <property type="component" value="Unassembled WGS sequence"/>
</dbReference>
<evidence type="ECO:0000313" key="4">
    <source>
        <dbReference type="Proteomes" id="UP001161409"/>
    </source>
</evidence>
<dbReference type="InterPro" id="IPR011642">
    <property type="entry name" value="Gate_dom"/>
</dbReference>
<keyword evidence="1" id="KW-0472">Membrane</keyword>
<feature type="transmembrane region" description="Helical" evidence="1">
    <location>
        <begin position="175"/>
        <end position="197"/>
    </location>
</feature>
<keyword evidence="1" id="KW-0812">Transmembrane</keyword>
<sequence length="334" mass="36235">MTPLPHLRQIGRELFVESLAVYWGLLKIMVPVMVLVEAGTRIGLVEMLSDLCEPVMAFVGLPAETAIVLATNLVVGLYAAGAVLVSIQGDVSLTIGNMTVLAGMMLFAHALPVEVTIVKKAGCSLLVSLLTRLGAAFLYGWLLHLIYRGMDGFNEPATILIAAGTDNGDGSWISWIQSSAIGLFWIYWVLLFLIVFLRILKETGVTDFLTRMLTPVLRLIGIGPNAAPLAMVGILLGLSFGGALILREIQKAGLNPKSIFLSMVFMGFCHSLIEDTLIAIAFGGHWSGVFVGRIVVAILLILPISYCILKMPDRIFHSLLFKANKDIPDQKTEK</sequence>
<gene>
    <name evidence="3" type="ORF">GCM10007924_25340</name>
</gene>
<keyword evidence="4" id="KW-1185">Reference proteome</keyword>
<comment type="caution">
    <text evidence="3">The sequence shown here is derived from an EMBL/GenBank/DDBJ whole genome shotgun (WGS) entry which is preliminary data.</text>
</comment>
<dbReference type="RefSeq" id="WP_169561393.1">
    <property type="nucleotide sequence ID" value="NZ_BSNF01000008.1"/>
</dbReference>
<feature type="transmembrane region" description="Helical" evidence="1">
    <location>
        <begin position="290"/>
        <end position="309"/>
    </location>
</feature>
<feature type="domain" description="Nucleoside transporter/FeoB GTPase Gate" evidence="2">
    <location>
        <begin position="186"/>
        <end position="281"/>
    </location>
</feature>
<evidence type="ECO:0000256" key="1">
    <source>
        <dbReference type="SAM" id="Phobius"/>
    </source>
</evidence>
<proteinExistence type="predicted"/>
<organism evidence="3 4">
    <name type="scientific">Sneathiella chinensis</name>
    <dbReference type="NCBI Taxonomy" id="349750"/>
    <lineage>
        <taxon>Bacteria</taxon>
        <taxon>Pseudomonadati</taxon>
        <taxon>Pseudomonadota</taxon>
        <taxon>Alphaproteobacteria</taxon>
        <taxon>Sneathiellales</taxon>
        <taxon>Sneathiellaceae</taxon>
        <taxon>Sneathiella</taxon>
    </lineage>
</organism>
<feature type="transmembrane region" description="Helical" evidence="1">
    <location>
        <begin position="258"/>
        <end position="284"/>
    </location>
</feature>
<feature type="transmembrane region" description="Helical" evidence="1">
    <location>
        <begin position="65"/>
        <end position="87"/>
    </location>
</feature>
<protein>
    <submittedName>
        <fullName evidence="3">Nucleoside recognition protein</fullName>
    </submittedName>
</protein>
<accession>A0ABQ5U609</accession>
<reference evidence="3" key="2">
    <citation type="submission" date="2023-01" db="EMBL/GenBank/DDBJ databases">
        <title>Draft genome sequence of Sneathiella chinensis strain NBRC 103408.</title>
        <authorList>
            <person name="Sun Q."/>
            <person name="Mori K."/>
        </authorList>
    </citation>
    <scope>NUCLEOTIDE SEQUENCE</scope>
    <source>
        <strain evidence="3">NBRC 103408</strain>
    </source>
</reference>